<comment type="caution">
    <text evidence="2">The sequence shown here is derived from an EMBL/GenBank/DDBJ whole genome shotgun (WGS) entry which is preliminary data.</text>
</comment>
<keyword evidence="3" id="KW-1185">Reference proteome</keyword>
<evidence type="ECO:0000313" key="3">
    <source>
        <dbReference type="Proteomes" id="UP001152562"/>
    </source>
</evidence>
<evidence type="ECO:0000256" key="1">
    <source>
        <dbReference type="SAM" id="MobiDB-lite"/>
    </source>
</evidence>
<feature type="region of interest" description="Disordered" evidence="1">
    <location>
        <begin position="47"/>
        <end position="81"/>
    </location>
</feature>
<dbReference type="AlphaFoldDB" id="A0A9P0XEM0"/>
<feature type="compositionally biased region" description="Basic and acidic residues" evidence="1">
    <location>
        <begin position="55"/>
        <end position="73"/>
    </location>
</feature>
<dbReference type="EMBL" id="CALOZG010000029">
    <property type="protein sequence ID" value="CAH4033386.1"/>
    <property type="molecule type" value="Genomic_DNA"/>
</dbReference>
<dbReference type="Proteomes" id="UP001152562">
    <property type="component" value="Unassembled WGS sequence"/>
</dbReference>
<proteinExistence type="predicted"/>
<evidence type="ECO:0000313" key="2">
    <source>
        <dbReference type="EMBL" id="CAH4033386.1"/>
    </source>
</evidence>
<accession>A0A9P0XEM0</accession>
<organism evidence="2 3">
    <name type="scientific">Pieris brassicae</name>
    <name type="common">White butterfly</name>
    <name type="synonym">Large white butterfly</name>
    <dbReference type="NCBI Taxonomy" id="7116"/>
    <lineage>
        <taxon>Eukaryota</taxon>
        <taxon>Metazoa</taxon>
        <taxon>Ecdysozoa</taxon>
        <taxon>Arthropoda</taxon>
        <taxon>Hexapoda</taxon>
        <taxon>Insecta</taxon>
        <taxon>Pterygota</taxon>
        <taxon>Neoptera</taxon>
        <taxon>Endopterygota</taxon>
        <taxon>Lepidoptera</taxon>
        <taxon>Glossata</taxon>
        <taxon>Ditrysia</taxon>
        <taxon>Papilionoidea</taxon>
        <taxon>Pieridae</taxon>
        <taxon>Pierinae</taxon>
        <taxon>Pieris</taxon>
    </lineage>
</organism>
<protein>
    <submittedName>
        <fullName evidence="2">Uncharacterized protein</fullName>
    </submittedName>
</protein>
<sequence length="81" mass="9682">MTVICFQQKEPVFVYMQYKFFNTYQNIEVVLHLLKEALQKRHIAKFQEQNMSDNHTSDALEALRGKGVREGKPSRRHYRLP</sequence>
<name>A0A9P0XEM0_PIEBR</name>
<gene>
    <name evidence="2" type="ORF">PIBRA_LOCUS9679</name>
</gene>
<reference evidence="2" key="1">
    <citation type="submission" date="2022-05" db="EMBL/GenBank/DDBJ databases">
        <authorList>
            <person name="Okamura Y."/>
        </authorList>
    </citation>
    <scope>NUCLEOTIDE SEQUENCE</scope>
</reference>